<dbReference type="Proteomes" id="UP000198959">
    <property type="component" value="Unassembled WGS sequence"/>
</dbReference>
<evidence type="ECO:0000313" key="3">
    <source>
        <dbReference type="EMBL" id="SCL37241.1"/>
    </source>
</evidence>
<protein>
    <recommendedName>
        <fullName evidence="5">Secreted protein</fullName>
    </recommendedName>
</protein>
<dbReference type="STRING" id="145854.GA0074692_4601"/>
<evidence type="ECO:0000313" key="4">
    <source>
        <dbReference type="Proteomes" id="UP000198959"/>
    </source>
</evidence>
<reference evidence="4" key="1">
    <citation type="submission" date="2016-06" db="EMBL/GenBank/DDBJ databases">
        <authorList>
            <person name="Varghese N."/>
            <person name="Submissions Spin"/>
        </authorList>
    </citation>
    <scope>NUCLEOTIDE SEQUENCE [LARGE SCALE GENOMIC DNA]</scope>
    <source>
        <strain evidence="4">DSM 43817</strain>
    </source>
</reference>
<gene>
    <name evidence="3" type="ORF">GA0074692_4601</name>
</gene>
<keyword evidence="4" id="KW-1185">Reference proteome</keyword>
<proteinExistence type="predicted"/>
<organism evidence="3 4">
    <name type="scientific">Micromonospora pallida</name>
    <dbReference type="NCBI Taxonomy" id="145854"/>
    <lineage>
        <taxon>Bacteria</taxon>
        <taxon>Bacillati</taxon>
        <taxon>Actinomycetota</taxon>
        <taxon>Actinomycetes</taxon>
        <taxon>Micromonosporales</taxon>
        <taxon>Micromonosporaceae</taxon>
        <taxon>Micromonospora</taxon>
    </lineage>
</organism>
<feature type="signal peptide" evidence="2">
    <location>
        <begin position="1"/>
        <end position="27"/>
    </location>
</feature>
<dbReference type="AlphaFoldDB" id="A0A1C6T638"/>
<evidence type="ECO:0000256" key="1">
    <source>
        <dbReference type="SAM" id="MobiDB-lite"/>
    </source>
</evidence>
<feature type="chain" id="PRO_5038331792" description="Secreted protein" evidence="2">
    <location>
        <begin position="28"/>
        <end position="124"/>
    </location>
</feature>
<accession>A0A1C6T638</accession>
<dbReference type="EMBL" id="FMHW01000002">
    <property type="protein sequence ID" value="SCL37241.1"/>
    <property type="molecule type" value="Genomic_DNA"/>
</dbReference>
<dbReference type="RefSeq" id="WP_091647226.1">
    <property type="nucleotide sequence ID" value="NZ_FMHW01000002.1"/>
</dbReference>
<feature type="region of interest" description="Disordered" evidence="1">
    <location>
        <begin position="74"/>
        <end position="124"/>
    </location>
</feature>
<keyword evidence="2" id="KW-0732">Signal</keyword>
<name>A0A1C6T638_9ACTN</name>
<sequence length="124" mass="13008">MQPPAIVRPLRPTMLRALRSLTRLAMAALVLTLTFNGPTVASAEATPPSAYQLRPASATVLPQPATRPIVTQVASRPVDEQDGHGRASALPASDPRTIPTVTPLRPPAADPGQGFPGRRAPPRA</sequence>
<evidence type="ECO:0000256" key="2">
    <source>
        <dbReference type="SAM" id="SignalP"/>
    </source>
</evidence>
<dbReference type="OrthoDB" id="10000544at2"/>
<evidence type="ECO:0008006" key="5">
    <source>
        <dbReference type="Google" id="ProtNLM"/>
    </source>
</evidence>